<evidence type="ECO:0000256" key="6">
    <source>
        <dbReference type="ARBA" id="ARBA00022989"/>
    </source>
</evidence>
<evidence type="ECO:0000256" key="7">
    <source>
        <dbReference type="ARBA" id="ARBA00023136"/>
    </source>
</evidence>
<proteinExistence type="inferred from homology"/>
<dbReference type="InterPro" id="IPR002549">
    <property type="entry name" value="AI-2E-like"/>
</dbReference>
<evidence type="ECO:0000256" key="3">
    <source>
        <dbReference type="ARBA" id="ARBA00022448"/>
    </source>
</evidence>
<dbReference type="KEGG" id="cbar:PATL70BA_1116"/>
<name>A0A3P7PUX1_9FIRM</name>
<dbReference type="PANTHER" id="PTHR21716:SF53">
    <property type="entry name" value="PERMEASE PERM-RELATED"/>
    <property type="match status" value="1"/>
</dbReference>
<evidence type="ECO:0000256" key="4">
    <source>
        <dbReference type="ARBA" id="ARBA00022475"/>
    </source>
</evidence>
<feature type="transmembrane region" description="Helical" evidence="8">
    <location>
        <begin position="82"/>
        <end position="103"/>
    </location>
</feature>
<keyword evidence="10" id="KW-1185">Reference proteome</keyword>
<gene>
    <name evidence="9" type="ORF">PATL70BA_1116</name>
</gene>
<organism evidence="9 10">
    <name type="scientific">Petrocella atlantisensis</name>
    <dbReference type="NCBI Taxonomy" id="2173034"/>
    <lineage>
        <taxon>Bacteria</taxon>
        <taxon>Bacillati</taxon>
        <taxon>Bacillota</taxon>
        <taxon>Clostridia</taxon>
        <taxon>Lachnospirales</taxon>
        <taxon>Vallitaleaceae</taxon>
        <taxon>Petrocella</taxon>
    </lineage>
</organism>
<feature type="transmembrane region" description="Helical" evidence="8">
    <location>
        <begin position="12"/>
        <end position="32"/>
    </location>
</feature>
<comment type="subcellular location">
    <subcellularLocation>
        <location evidence="1">Cell membrane</location>
        <topology evidence="1">Multi-pass membrane protein</topology>
    </subcellularLocation>
</comment>
<keyword evidence="7 8" id="KW-0472">Membrane</keyword>
<accession>A0A3P7PUX1</accession>
<feature type="transmembrane region" description="Helical" evidence="8">
    <location>
        <begin position="237"/>
        <end position="254"/>
    </location>
</feature>
<evidence type="ECO:0000256" key="1">
    <source>
        <dbReference type="ARBA" id="ARBA00004651"/>
    </source>
</evidence>
<dbReference type="GO" id="GO:0005886">
    <property type="term" value="C:plasma membrane"/>
    <property type="evidence" value="ECO:0007669"/>
    <property type="project" value="UniProtKB-SubCell"/>
</dbReference>
<evidence type="ECO:0000313" key="9">
    <source>
        <dbReference type="EMBL" id="VDN46991.1"/>
    </source>
</evidence>
<dbReference type="GO" id="GO:0055085">
    <property type="term" value="P:transmembrane transport"/>
    <property type="evidence" value="ECO:0007669"/>
    <property type="project" value="TreeGrafter"/>
</dbReference>
<dbReference type="AlphaFoldDB" id="A0A3P7PUX1"/>
<protein>
    <submittedName>
        <fullName evidence="9">AI-2E family transporter</fullName>
    </submittedName>
</protein>
<keyword evidence="3" id="KW-0813">Transport</keyword>
<evidence type="ECO:0000256" key="5">
    <source>
        <dbReference type="ARBA" id="ARBA00022692"/>
    </source>
</evidence>
<evidence type="ECO:0000313" key="10">
    <source>
        <dbReference type="Proteomes" id="UP000279029"/>
    </source>
</evidence>
<dbReference type="PANTHER" id="PTHR21716">
    <property type="entry name" value="TRANSMEMBRANE PROTEIN"/>
    <property type="match status" value="1"/>
</dbReference>
<evidence type="ECO:0000256" key="2">
    <source>
        <dbReference type="ARBA" id="ARBA00009773"/>
    </source>
</evidence>
<comment type="similarity">
    <text evidence="2">Belongs to the autoinducer-2 exporter (AI-2E) (TC 2.A.86) family.</text>
</comment>
<keyword evidence="5 8" id="KW-0812">Transmembrane</keyword>
<keyword evidence="4" id="KW-1003">Cell membrane</keyword>
<feature type="transmembrane region" description="Helical" evidence="8">
    <location>
        <begin position="260"/>
        <end position="289"/>
    </location>
</feature>
<feature type="transmembrane region" description="Helical" evidence="8">
    <location>
        <begin position="38"/>
        <end position="55"/>
    </location>
</feature>
<evidence type="ECO:0000256" key="8">
    <source>
        <dbReference type="SAM" id="Phobius"/>
    </source>
</evidence>
<feature type="transmembrane region" description="Helical" evidence="8">
    <location>
        <begin position="327"/>
        <end position="360"/>
    </location>
</feature>
<keyword evidence="6 8" id="KW-1133">Transmembrane helix</keyword>
<feature type="transmembrane region" description="Helical" evidence="8">
    <location>
        <begin position="174"/>
        <end position="193"/>
    </location>
</feature>
<reference evidence="9 10" key="1">
    <citation type="submission" date="2018-09" db="EMBL/GenBank/DDBJ databases">
        <authorList>
            <person name="Postec A."/>
        </authorList>
    </citation>
    <scope>NUCLEOTIDE SEQUENCE [LARGE SCALE GENOMIC DNA]</scope>
    <source>
        <strain evidence="9">70B-A</strain>
    </source>
</reference>
<sequence length="370" mass="41111">MRMDKKKIRSIMFLITYGIILVLIIVKIDLVIQMLAKGLSIAIPIFIGFSIAFILKRPYNFLIKVYEHSIKNEKLVKAAKPLALASVYLLFFGVVTLILAFVIPQFTDSVRLLYKNMDDYGRNLENLIMNVAEYLKLDNFDMSKLDSALEQVPDLVSGFATGLMPKIFDFTTNFLSTVINIVIGFVLSVYLLADKRHLKSQFNDAINAYLPQEVGEKLLKVLQLSNDTFTKFISGQLTEAVILGVLCFIGMLILGFEYPILISVIIGITSLIPIVGSIIGLMPALFILLMIEPIQALWFLLFIIVLQQIEGNFIYPKVVGGSIGLPPLWVLLGIIIGGGLFGVLGMLLGVPALSVIYQLLKEDIHAKVHG</sequence>
<dbReference type="Pfam" id="PF01594">
    <property type="entry name" value="AI-2E_transport"/>
    <property type="match status" value="1"/>
</dbReference>
<feature type="transmembrane region" description="Helical" evidence="8">
    <location>
        <begin position="296"/>
        <end position="315"/>
    </location>
</feature>
<dbReference type="EMBL" id="LR130778">
    <property type="protein sequence ID" value="VDN46991.1"/>
    <property type="molecule type" value="Genomic_DNA"/>
</dbReference>
<dbReference type="Proteomes" id="UP000279029">
    <property type="component" value="Chromosome"/>
</dbReference>
<dbReference type="OrthoDB" id="9793390at2"/>